<dbReference type="Pfam" id="PF07898">
    <property type="entry name" value="DUF1676"/>
    <property type="match status" value="1"/>
</dbReference>
<dbReference type="GO" id="GO:0016020">
    <property type="term" value="C:membrane"/>
    <property type="evidence" value="ECO:0007669"/>
    <property type="project" value="TreeGrafter"/>
</dbReference>
<gene>
    <name evidence="3" type="ORF">V9T40_007062</name>
</gene>
<evidence type="ECO:0000313" key="4">
    <source>
        <dbReference type="Proteomes" id="UP001367676"/>
    </source>
</evidence>
<dbReference type="Proteomes" id="UP001367676">
    <property type="component" value="Unassembled WGS sequence"/>
</dbReference>
<dbReference type="PANTHER" id="PTHR21879:SF14">
    <property type="entry name" value="OSIRIS 8"/>
    <property type="match status" value="1"/>
</dbReference>
<organism evidence="3 4">
    <name type="scientific">Parthenolecanium corni</name>
    <dbReference type="NCBI Taxonomy" id="536013"/>
    <lineage>
        <taxon>Eukaryota</taxon>
        <taxon>Metazoa</taxon>
        <taxon>Ecdysozoa</taxon>
        <taxon>Arthropoda</taxon>
        <taxon>Hexapoda</taxon>
        <taxon>Insecta</taxon>
        <taxon>Pterygota</taxon>
        <taxon>Neoptera</taxon>
        <taxon>Paraneoptera</taxon>
        <taxon>Hemiptera</taxon>
        <taxon>Sternorrhyncha</taxon>
        <taxon>Coccoidea</taxon>
        <taxon>Coccidae</taxon>
        <taxon>Parthenolecanium</taxon>
    </lineage>
</organism>
<protein>
    <submittedName>
        <fullName evidence="3">Uncharacterized protein</fullName>
    </submittedName>
</protein>
<proteinExistence type="predicted"/>
<comment type="caution">
    <text evidence="3">The sequence shown here is derived from an EMBL/GenBank/DDBJ whole genome shotgun (WGS) entry which is preliminary data.</text>
</comment>
<dbReference type="InterPro" id="IPR012464">
    <property type="entry name" value="DUF1676"/>
</dbReference>
<evidence type="ECO:0000313" key="3">
    <source>
        <dbReference type="EMBL" id="KAK7605204.1"/>
    </source>
</evidence>
<dbReference type="AlphaFoldDB" id="A0AAN9U356"/>
<accession>A0AAN9U356</accession>
<keyword evidence="2" id="KW-0472">Membrane</keyword>
<keyword evidence="4" id="KW-1185">Reference proteome</keyword>
<dbReference type="EMBL" id="JBBCAQ010000002">
    <property type="protein sequence ID" value="KAK7605204.1"/>
    <property type="molecule type" value="Genomic_DNA"/>
</dbReference>
<feature type="transmembrane region" description="Helical" evidence="2">
    <location>
        <begin position="173"/>
        <end position="189"/>
    </location>
</feature>
<feature type="transmembrane region" description="Helical" evidence="2">
    <location>
        <begin position="195"/>
        <end position="215"/>
    </location>
</feature>
<sequence>MFDDHQSHQSKVKKVVRISKCKYRLGLIAAIFTTIHSEEISLESSIRTVYSNYKQCEDDPQMVVCLKLKALKLIDRALAINNIPIIEGISLTKKEDGQRSLDESPVPTIDENGLPEDSQERDKKLDFLLWDRIKQFVETRSLQLKVNKLFFGDDTELESGEDGRGKKDKNKGMYVYLMMMKGGMMALAYKGLALLAGKALLVSKIALTLALLVAIKKLFSGGHHSQKTTYEIVKTPIITHSHQYAGGNSQSGHYGADFGSYEGGPYARSLDFPEEITKRVGQKAEATNPRYVTHIIETVEGRSISELGKKAQGRSLSTESEPTVTESNIQNMNIPYAHLIAYRQQLKNNLPEPSSTAKSVSRRR</sequence>
<evidence type="ECO:0000256" key="2">
    <source>
        <dbReference type="SAM" id="Phobius"/>
    </source>
</evidence>
<evidence type="ECO:0000256" key="1">
    <source>
        <dbReference type="SAM" id="MobiDB-lite"/>
    </source>
</evidence>
<dbReference type="PANTHER" id="PTHR21879">
    <property type="entry name" value="FI03362P-RELATED-RELATED"/>
    <property type="match status" value="1"/>
</dbReference>
<keyword evidence="2" id="KW-1133">Transmembrane helix</keyword>
<keyword evidence="2" id="KW-0812">Transmembrane</keyword>
<feature type="region of interest" description="Disordered" evidence="1">
    <location>
        <begin position="96"/>
        <end position="118"/>
    </location>
</feature>
<reference evidence="3 4" key="1">
    <citation type="submission" date="2024-03" db="EMBL/GenBank/DDBJ databases">
        <title>Adaptation during the transition from Ophiocordyceps entomopathogen to insect associate is accompanied by gene loss and intensified selection.</title>
        <authorList>
            <person name="Ward C.M."/>
            <person name="Onetto C.A."/>
            <person name="Borneman A.R."/>
        </authorList>
    </citation>
    <scope>NUCLEOTIDE SEQUENCE [LARGE SCALE GENOMIC DNA]</scope>
    <source>
        <strain evidence="3">AWRI1</strain>
        <tissue evidence="3">Single Adult Female</tissue>
    </source>
</reference>
<name>A0AAN9U356_9HEMI</name>